<accession>A0A6M0Q7V5</accession>
<sequence length="254" mass="29474">MLSYEIFFLILLISIIGPVAGLLALVFYNMLEKQTYLLRVENRQITLEKELEKSRFIQLNQQIQPHFLFNSLNSLYGLVRLKKYDILSQSFEHMVLYIRSKYQEKDALILLEEEISHTQHYLEIQMLRFGYRLEVIWDVNEVVNKALTVPYLLQTLVENSFKHGIEMIEGDALLQITIQIVDHDVIQMVVQDNGPGFQGDPFLSKESGIGLINVKRRLELLFGNKSSITIQDVTKQNSGGVIIVNWPLTYQNLQ</sequence>
<evidence type="ECO:0000313" key="4">
    <source>
        <dbReference type="EMBL" id="NEY72343.1"/>
    </source>
</evidence>
<keyword evidence="1" id="KW-0812">Transmembrane</keyword>
<feature type="domain" description="Histidine kinase/HSP90-like ATPase" evidence="2">
    <location>
        <begin position="152"/>
        <end position="248"/>
    </location>
</feature>
<dbReference type="GO" id="GO:0000155">
    <property type="term" value="F:phosphorelay sensor kinase activity"/>
    <property type="evidence" value="ECO:0007669"/>
    <property type="project" value="InterPro"/>
</dbReference>
<dbReference type="PANTHER" id="PTHR34220:SF7">
    <property type="entry name" value="SENSOR HISTIDINE KINASE YPDA"/>
    <property type="match status" value="1"/>
</dbReference>
<dbReference type="GO" id="GO:0016020">
    <property type="term" value="C:membrane"/>
    <property type="evidence" value="ECO:0007669"/>
    <property type="project" value="InterPro"/>
</dbReference>
<dbReference type="InterPro" id="IPR036890">
    <property type="entry name" value="HATPase_C_sf"/>
</dbReference>
<organism evidence="4 5">
    <name type="scientific">Bacillus mesophilus</name>
    <dbReference type="NCBI Taxonomy" id="1808955"/>
    <lineage>
        <taxon>Bacteria</taxon>
        <taxon>Bacillati</taxon>
        <taxon>Bacillota</taxon>
        <taxon>Bacilli</taxon>
        <taxon>Bacillales</taxon>
        <taxon>Bacillaceae</taxon>
        <taxon>Bacillus</taxon>
    </lineage>
</organism>
<evidence type="ECO:0000259" key="3">
    <source>
        <dbReference type="Pfam" id="PF06580"/>
    </source>
</evidence>
<dbReference type="EMBL" id="JAAIWM010000003">
    <property type="protein sequence ID" value="NEY72343.1"/>
    <property type="molecule type" value="Genomic_DNA"/>
</dbReference>
<evidence type="ECO:0000256" key="1">
    <source>
        <dbReference type="SAM" id="Phobius"/>
    </source>
</evidence>
<dbReference type="SUPFAM" id="SSF55874">
    <property type="entry name" value="ATPase domain of HSP90 chaperone/DNA topoisomerase II/histidine kinase"/>
    <property type="match status" value="1"/>
</dbReference>
<dbReference type="InterPro" id="IPR010559">
    <property type="entry name" value="Sig_transdc_His_kin_internal"/>
</dbReference>
<dbReference type="InterPro" id="IPR003594">
    <property type="entry name" value="HATPase_dom"/>
</dbReference>
<dbReference type="Proteomes" id="UP000481043">
    <property type="component" value="Unassembled WGS sequence"/>
</dbReference>
<dbReference type="InterPro" id="IPR050640">
    <property type="entry name" value="Bact_2-comp_sensor_kinase"/>
</dbReference>
<evidence type="ECO:0000259" key="2">
    <source>
        <dbReference type="Pfam" id="PF02518"/>
    </source>
</evidence>
<comment type="caution">
    <text evidence="4">The sequence shown here is derived from an EMBL/GenBank/DDBJ whole genome shotgun (WGS) entry which is preliminary data.</text>
</comment>
<dbReference type="Pfam" id="PF06580">
    <property type="entry name" value="His_kinase"/>
    <property type="match status" value="1"/>
</dbReference>
<evidence type="ECO:0000313" key="5">
    <source>
        <dbReference type="Proteomes" id="UP000481043"/>
    </source>
</evidence>
<keyword evidence="5" id="KW-1185">Reference proteome</keyword>
<dbReference type="PANTHER" id="PTHR34220">
    <property type="entry name" value="SENSOR HISTIDINE KINASE YPDA"/>
    <property type="match status" value="1"/>
</dbReference>
<name>A0A6M0Q7V5_9BACI</name>
<keyword evidence="4" id="KW-0808">Transferase</keyword>
<keyword evidence="1" id="KW-0472">Membrane</keyword>
<reference evidence="4 5" key="1">
    <citation type="submission" date="2020-02" db="EMBL/GenBank/DDBJ databases">
        <title>Bacillus aquiflavi sp. nov., isolated from yellow water of strong flavor Chinese baijiu in Yibin region of China.</title>
        <authorList>
            <person name="Xie J."/>
        </authorList>
    </citation>
    <scope>NUCLEOTIDE SEQUENCE [LARGE SCALE GENOMIC DNA]</scope>
    <source>
        <strain evidence="4 5">SA4</strain>
    </source>
</reference>
<keyword evidence="4" id="KW-0418">Kinase</keyword>
<dbReference type="AlphaFoldDB" id="A0A6M0Q7V5"/>
<feature type="domain" description="Signal transduction histidine kinase internal region" evidence="3">
    <location>
        <begin position="57"/>
        <end position="133"/>
    </location>
</feature>
<dbReference type="RefSeq" id="WP_163179791.1">
    <property type="nucleotide sequence ID" value="NZ_JAAIWM010000003.1"/>
</dbReference>
<proteinExistence type="predicted"/>
<keyword evidence="1" id="KW-1133">Transmembrane helix</keyword>
<protein>
    <submittedName>
        <fullName evidence="4">Sensor histidine kinase</fullName>
    </submittedName>
</protein>
<dbReference type="Gene3D" id="3.30.565.10">
    <property type="entry name" value="Histidine kinase-like ATPase, C-terminal domain"/>
    <property type="match status" value="1"/>
</dbReference>
<gene>
    <name evidence="4" type="ORF">G4D63_11460</name>
</gene>
<feature type="transmembrane region" description="Helical" evidence="1">
    <location>
        <begin position="6"/>
        <end position="28"/>
    </location>
</feature>
<dbReference type="Pfam" id="PF02518">
    <property type="entry name" value="HATPase_c"/>
    <property type="match status" value="1"/>
</dbReference>